<proteinExistence type="predicted"/>
<name>A0ABY7SLE5_9RHOB</name>
<dbReference type="RefSeq" id="WP_271884319.1">
    <property type="nucleotide sequence ID" value="NZ_CP067136.1"/>
</dbReference>
<organism evidence="1 2">
    <name type="scientific">Paracoccus fistulariae</name>
    <dbReference type="NCBI Taxonomy" id="658446"/>
    <lineage>
        <taxon>Bacteria</taxon>
        <taxon>Pseudomonadati</taxon>
        <taxon>Pseudomonadota</taxon>
        <taxon>Alphaproteobacteria</taxon>
        <taxon>Rhodobacterales</taxon>
        <taxon>Paracoccaceae</taxon>
        <taxon>Paracoccus</taxon>
    </lineage>
</organism>
<keyword evidence="2" id="KW-1185">Reference proteome</keyword>
<protein>
    <recommendedName>
        <fullName evidence="3">Excalibur calcium-binding domain-containing protein</fullName>
    </recommendedName>
</protein>
<sequence length="205" mass="21249">MRGWLVISVLALASCGENQGWNPNYQFGADAYGKYRADRERALVTNTESPDTIPVALPAESFTPAQIAGRDPVPVPKTMGAGRARAATAATATTAAAAADPDAPTQIVPDSMLPTTASGPYPGSTPVLVRYAFAQPHDPGTRVFARSGGSTATAARACASYKEANAAQTAFLAAGGPDRDPRGMDPDGDGFVCGWNPVPFRQPQL</sequence>
<evidence type="ECO:0000313" key="1">
    <source>
        <dbReference type="EMBL" id="WCR07332.1"/>
    </source>
</evidence>
<evidence type="ECO:0000313" key="2">
    <source>
        <dbReference type="Proteomes" id="UP001219349"/>
    </source>
</evidence>
<evidence type="ECO:0008006" key="3">
    <source>
        <dbReference type="Google" id="ProtNLM"/>
    </source>
</evidence>
<dbReference type="Proteomes" id="UP001219349">
    <property type="component" value="Chromosome"/>
</dbReference>
<gene>
    <name evidence="1" type="ORF">JHX87_00270</name>
</gene>
<dbReference type="EMBL" id="CP067136">
    <property type="protein sequence ID" value="WCR07332.1"/>
    <property type="molecule type" value="Genomic_DNA"/>
</dbReference>
<accession>A0ABY7SLE5</accession>
<reference evidence="1 2" key="1">
    <citation type="submission" date="2021-01" db="EMBL/GenBank/DDBJ databases">
        <title>Biogeographic distribution of Paracoccus.</title>
        <authorList>
            <person name="Hollensteiner J."/>
            <person name="Leineberger J."/>
            <person name="Brinkhoff T."/>
            <person name="Daniel R."/>
        </authorList>
    </citation>
    <scope>NUCLEOTIDE SEQUENCE [LARGE SCALE GENOMIC DNA]</scope>
    <source>
        <strain evidence="1 2">KCTC 22803</strain>
    </source>
</reference>
<dbReference type="PROSITE" id="PS51257">
    <property type="entry name" value="PROKAR_LIPOPROTEIN"/>
    <property type="match status" value="1"/>
</dbReference>